<gene>
    <name evidence="2" type="ORF">A3D34_01200</name>
</gene>
<comment type="caution">
    <text evidence="2">The sequence shown here is derived from an EMBL/GenBank/DDBJ whole genome shotgun (WGS) entry which is preliminary data.</text>
</comment>
<feature type="transmembrane region" description="Helical" evidence="1">
    <location>
        <begin position="12"/>
        <end position="30"/>
    </location>
</feature>
<evidence type="ECO:0000256" key="1">
    <source>
        <dbReference type="SAM" id="Phobius"/>
    </source>
</evidence>
<dbReference type="EMBL" id="MHOQ01000004">
    <property type="protein sequence ID" value="OGZ67484.1"/>
    <property type="molecule type" value="Genomic_DNA"/>
</dbReference>
<accession>A0A1G2HY58</accession>
<dbReference type="Proteomes" id="UP000179183">
    <property type="component" value="Unassembled WGS sequence"/>
</dbReference>
<sequence>MTKLIYQIVSAMIGLWLAVMFIPGVFVSAYPDSNFFGFKLTALWQVYLLLGVILGLLNFFVKPILDVITLPLRIITLGLFGFAINMGLIWLIDIFFEELNTPLLYPLLWTTLIIFAINIILSHLANKNNN</sequence>
<protein>
    <recommendedName>
        <fullName evidence="4">Phage holin family protein</fullName>
    </recommendedName>
</protein>
<keyword evidence="1" id="KW-1133">Transmembrane helix</keyword>
<proteinExistence type="predicted"/>
<evidence type="ECO:0000313" key="2">
    <source>
        <dbReference type="EMBL" id="OGZ67484.1"/>
    </source>
</evidence>
<keyword evidence="1" id="KW-0472">Membrane</keyword>
<feature type="transmembrane region" description="Helical" evidence="1">
    <location>
        <begin position="72"/>
        <end position="92"/>
    </location>
</feature>
<dbReference type="InterPro" id="IPR007165">
    <property type="entry name" value="Phage_holin_4_2"/>
</dbReference>
<reference evidence="2 3" key="1">
    <citation type="journal article" date="2016" name="Nat. Commun.">
        <title>Thousands of microbial genomes shed light on interconnected biogeochemical processes in an aquifer system.</title>
        <authorList>
            <person name="Anantharaman K."/>
            <person name="Brown C.T."/>
            <person name="Hug L.A."/>
            <person name="Sharon I."/>
            <person name="Castelle C.J."/>
            <person name="Probst A.J."/>
            <person name="Thomas B.C."/>
            <person name="Singh A."/>
            <person name="Wilkins M.J."/>
            <person name="Karaoz U."/>
            <person name="Brodie E.L."/>
            <person name="Williams K.H."/>
            <person name="Hubbard S.S."/>
            <person name="Banfield J.F."/>
        </authorList>
    </citation>
    <scope>NUCLEOTIDE SEQUENCE [LARGE SCALE GENOMIC DNA]</scope>
</reference>
<evidence type="ECO:0000313" key="3">
    <source>
        <dbReference type="Proteomes" id="UP000179183"/>
    </source>
</evidence>
<feature type="transmembrane region" description="Helical" evidence="1">
    <location>
        <begin position="42"/>
        <end position="60"/>
    </location>
</feature>
<feature type="transmembrane region" description="Helical" evidence="1">
    <location>
        <begin position="104"/>
        <end position="125"/>
    </location>
</feature>
<name>A0A1G2HY58_9BACT</name>
<dbReference type="AlphaFoldDB" id="A0A1G2HY58"/>
<evidence type="ECO:0008006" key="4">
    <source>
        <dbReference type="Google" id="ProtNLM"/>
    </source>
</evidence>
<dbReference type="Pfam" id="PF04020">
    <property type="entry name" value="Phage_holin_4_2"/>
    <property type="match status" value="1"/>
</dbReference>
<dbReference type="PANTHER" id="PTHR37309:SF1">
    <property type="entry name" value="SLR0284 PROTEIN"/>
    <property type="match status" value="1"/>
</dbReference>
<dbReference type="PANTHER" id="PTHR37309">
    <property type="entry name" value="SLR0284 PROTEIN"/>
    <property type="match status" value="1"/>
</dbReference>
<keyword evidence="1" id="KW-0812">Transmembrane</keyword>
<organism evidence="2 3">
    <name type="scientific">Candidatus Staskawiczbacteria bacterium RIFCSPHIGHO2_02_FULL_33_16</name>
    <dbReference type="NCBI Taxonomy" id="1802204"/>
    <lineage>
        <taxon>Bacteria</taxon>
        <taxon>Candidatus Staskawicziibacteriota</taxon>
    </lineage>
</organism>